<dbReference type="InterPro" id="IPR036163">
    <property type="entry name" value="HMA_dom_sf"/>
</dbReference>
<dbReference type="Pfam" id="PF00403">
    <property type="entry name" value="HMA"/>
    <property type="match status" value="1"/>
</dbReference>
<dbReference type="KEGG" id="vbo:CKY39_18750"/>
<dbReference type="SUPFAM" id="SSF55008">
    <property type="entry name" value="HMA, heavy metal-associated domain"/>
    <property type="match status" value="1"/>
</dbReference>
<gene>
    <name evidence="3" type="ORF">CKY39_18750</name>
    <name evidence="4" type="ORF">J2W25_000625</name>
</gene>
<dbReference type="EMBL" id="JAUSRR010000001">
    <property type="protein sequence ID" value="MDP9921620.1"/>
    <property type="molecule type" value="Genomic_DNA"/>
</dbReference>
<dbReference type="PROSITE" id="PS01047">
    <property type="entry name" value="HMA_1"/>
    <property type="match status" value="1"/>
</dbReference>
<protein>
    <submittedName>
        <fullName evidence="4">Copper chaperone</fullName>
    </submittedName>
    <submittedName>
        <fullName evidence="3">Copper-binding protein</fullName>
    </submittedName>
</protein>
<dbReference type="Proteomes" id="UP001244295">
    <property type="component" value="Unassembled WGS sequence"/>
</dbReference>
<accession>A0A250DM56</accession>
<dbReference type="InterPro" id="IPR017969">
    <property type="entry name" value="Heavy-metal-associated_CS"/>
</dbReference>
<evidence type="ECO:0000256" key="1">
    <source>
        <dbReference type="ARBA" id="ARBA00022723"/>
    </source>
</evidence>
<name>A0A250DM56_9BURK</name>
<organism evidence="3 5">
    <name type="scientific">Variovorax boronicumulans</name>
    <dbReference type="NCBI Taxonomy" id="436515"/>
    <lineage>
        <taxon>Bacteria</taxon>
        <taxon>Pseudomonadati</taxon>
        <taxon>Pseudomonadota</taxon>
        <taxon>Betaproteobacteria</taxon>
        <taxon>Burkholderiales</taxon>
        <taxon>Comamonadaceae</taxon>
        <taxon>Variovorax</taxon>
    </lineage>
</organism>
<dbReference type="AlphaFoldDB" id="A0A250DM56"/>
<dbReference type="Gene3D" id="3.30.70.100">
    <property type="match status" value="1"/>
</dbReference>
<dbReference type="RefSeq" id="WP_095745482.1">
    <property type="nucleotide sequence ID" value="NZ_CP023284.1"/>
</dbReference>
<dbReference type="Proteomes" id="UP000217154">
    <property type="component" value="Chromosome"/>
</dbReference>
<sequence length="67" mass="7222">MQAFEIQSMTCGSCAGRITRAVKDLDPQARIEVDLKSRTVRIDTTEDSPSVVAVLTEAGYPPKPLSA</sequence>
<reference evidence="4" key="2">
    <citation type="submission" date="2023-07" db="EMBL/GenBank/DDBJ databases">
        <title>Sorghum-associated microbial communities from plants grown in Nebraska, USA.</title>
        <authorList>
            <person name="Schachtman D."/>
        </authorList>
    </citation>
    <scope>NUCLEOTIDE SEQUENCE</scope>
    <source>
        <strain evidence="4">DS2795</strain>
    </source>
</reference>
<dbReference type="InterPro" id="IPR006121">
    <property type="entry name" value="HMA_dom"/>
</dbReference>
<proteinExistence type="predicted"/>
<evidence type="ECO:0000259" key="2">
    <source>
        <dbReference type="PROSITE" id="PS50846"/>
    </source>
</evidence>
<reference evidence="3 5" key="1">
    <citation type="submission" date="2017-09" db="EMBL/GenBank/DDBJ databases">
        <title>The diverse metabolic capabilities of V. boronicumulans make it an excellent choice for continued studies on novel biodegradation.</title>
        <authorList>
            <person name="Sun S."/>
        </authorList>
    </citation>
    <scope>NUCLEOTIDE SEQUENCE [LARGE SCALE GENOMIC DNA]</scope>
    <source>
        <strain evidence="3 5">J1</strain>
    </source>
</reference>
<evidence type="ECO:0000313" key="3">
    <source>
        <dbReference type="EMBL" id="ATA55023.1"/>
    </source>
</evidence>
<dbReference type="GO" id="GO:0046872">
    <property type="term" value="F:metal ion binding"/>
    <property type="evidence" value="ECO:0007669"/>
    <property type="project" value="UniProtKB-KW"/>
</dbReference>
<feature type="domain" description="HMA" evidence="2">
    <location>
        <begin position="1"/>
        <end position="63"/>
    </location>
</feature>
<evidence type="ECO:0000313" key="4">
    <source>
        <dbReference type="EMBL" id="MDP9921620.1"/>
    </source>
</evidence>
<dbReference type="PROSITE" id="PS50846">
    <property type="entry name" value="HMA_2"/>
    <property type="match status" value="1"/>
</dbReference>
<keyword evidence="1" id="KW-0479">Metal-binding</keyword>
<dbReference type="CDD" id="cd00371">
    <property type="entry name" value="HMA"/>
    <property type="match status" value="1"/>
</dbReference>
<evidence type="ECO:0000313" key="5">
    <source>
        <dbReference type="Proteomes" id="UP000217154"/>
    </source>
</evidence>
<dbReference type="EMBL" id="CP023284">
    <property type="protein sequence ID" value="ATA55023.1"/>
    <property type="molecule type" value="Genomic_DNA"/>
</dbReference>